<gene>
    <name evidence="1" type="ORF">Amon02_000790600</name>
</gene>
<name>A0ACB5TCX7_AMBMO</name>
<accession>A0ACB5TCX7</accession>
<sequence>MGSRNIVNADWFALRDATVRSKKVNNDRIDLYFKLWKLCAPYFISLKNFKLYVGFDIKLNKAYSRVFQDMRFVDTSDIYLPQLDYFMRNNDIDNYLYANTIM</sequence>
<organism evidence="1 2">
    <name type="scientific">Ambrosiozyma monospora</name>
    <name type="common">Yeast</name>
    <name type="synonym">Endomycopsis monosporus</name>
    <dbReference type="NCBI Taxonomy" id="43982"/>
    <lineage>
        <taxon>Eukaryota</taxon>
        <taxon>Fungi</taxon>
        <taxon>Dikarya</taxon>
        <taxon>Ascomycota</taxon>
        <taxon>Saccharomycotina</taxon>
        <taxon>Pichiomycetes</taxon>
        <taxon>Pichiales</taxon>
        <taxon>Pichiaceae</taxon>
        <taxon>Ambrosiozyma</taxon>
    </lineage>
</organism>
<comment type="caution">
    <text evidence="1">The sequence shown here is derived from an EMBL/GenBank/DDBJ whole genome shotgun (WGS) entry which is preliminary data.</text>
</comment>
<keyword evidence="2" id="KW-1185">Reference proteome</keyword>
<dbReference type="EMBL" id="BSXS01006783">
    <property type="protein sequence ID" value="GME86222.1"/>
    <property type="molecule type" value="Genomic_DNA"/>
</dbReference>
<protein>
    <submittedName>
        <fullName evidence="1">Unnamed protein product</fullName>
    </submittedName>
</protein>
<dbReference type="Proteomes" id="UP001165064">
    <property type="component" value="Unassembled WGS sequence"/>
</dbReference>
<reference evidence="1" key="1">
    <citation type="submission" date="2023-04" db="EMBL/GenBank/DDBJ databases">
        <title>Ambrosiozyma monospora NBRC 10751.</title>
        <authorList>
            <person name="Ichikawa N."/>
            <person name="Sato H."/>
            <person name="Tonouchi N."/>
        </authorList>
    </citation>
    <scope>NUCLEOTIDE SEQUENCE</scope>
    <source>
        <strain evidence="1">NBRC 10751</strain>
    </source>
</reference>
<evidence type="ECO:0000313" key="1">
    <source>
        <dbReference type="EMBL" id="GME86222.1"/>
    </source>
</evidence>
<proteinExistence type="predicted"/>
<evidence type="ECO:0000313" key="2">
    <source>
        <dbReference type="Proteomes" id="UP001165064"/>
    </source>
</evidence>